<accession>A0ABN2JVD1</accession>
<protein>
    <submittedName>
        <fullName evidence="3">PIG-L family deacetylase</fullName>
    </submittedName>
</protein>
<name>A0ABN2JVD1_9ACTN</name>
<evidence type="ECO:0000256" key="2">
    <source>
        <dbReference type="SAM" id="MobiDB-lite"/>
    </source>
</evidence>
<feature type="region of interest" description="Disordered" evidence="2">
    <location>
        <begin position="231"/>
        <end position="251"/>
    </location>
</feature>
<gene>
    <name evidence="3" type="ORF">GCM10009681_07820</name>
</gene>
<evidence type="ECO:0000313" key="3">
    <source>
        <dbReference type="EMBL" id="GAA1739459.1"/>
    </source>
</evidence>
<evidence type="ECO:0000313" key="4">
    <source>
        <dbReference type="Proteomes" id="UP001500655"/>
    </source>
</evidence>
<proteinExistence type="predicted"/>
<evidence type="ECO:0000256" key="1">
    <source>
        <dbReference type="ARBA" id="ARBA00022833"/>
    </source>
</evidence>
<keyword evidence="4" id="KW-1185">Reference proteome</keyword>
<dbReference type="Gene3D" id="3.40.50.10320">
    <property type="entry name" value="LmbE-like"/>
    <property type="match status" value="1"/>
</dbReference>
<dbReference type="Pfam" id="PF02585">
    <property type="entry name" value="PIG-L"/>
    <property type="match status" value="1"/>
</dbReference>
<reference evidence="3 4" key="1">
    <citation type="journal article" date="2019" name="Int. J. Syst. Evol. Microbiol.">
        <title>The Global Catalogue of Microorganisms (GCM) 10K type strain sequencing project: providing services to taxonomists for standard genome sequencing and annotation.</title>
        <authorList>
            <consortium name="The Broad Institute Genomics Platform"/>
            <consortium name="The Broad Institute Genome Sequencing Center for Infectious Disease"/>
            <person name="Wu L."/>
            <person name="Ma J."/>
        </authorList>
    </citation>
    <scope>NUCLEOTIDE SEQUENCE [LARGE SCALE GENOMIC DNA]</scope>
    <source>
        <strain evidence="3 4">JCM 13249</strain>
    </source>
</reference>
<dbReference type="Proteomes" id="UP001500655">
    <property type="component" value="Unassembled WGS sequence"/>
</dbReference>
<dbReference type="InterPro" id="IPR024078">
    <property type="entry name" value="LmbE-like_dom_sf"/>
</dbReference>
<keyword evidence="1" id="KW-0862">Zinc</keyword>
<dbReference type="EMBL" id="BAAALS010000003">
    <property type="protein sequence ID" value="GAA1739459.1"/>
    <property type="molecule type" value="Genomic_DNA"/>
</dbReference>
<organism evidence="3 4">
    <name type="scientific">Luedemannella helvata</name>
    <dbReference type="NCBI Taxonomy" id="349315"/>
    <lineage>
        <taxon>Bacteria</taxon>
        <taxon>Bacillati</taxon>
        <taxon>Actinomycetota</taxon>
        <taxon>Actinomycetes</taxon>
        <taxon>Micromonosporales</taxon>
        <taxon>Micromonosporaceae</taxon>
        <taxon>Luedemannella</taxon>
    </lineage>
</organism>
<feature type="compositionally biased region" description="Low complexity" evidence="2">
    <location>
        <begin position="241"/>
        <end position="251"/>
    </location>
</feature>
<dbReference type="PANTHER" id="PTHR12993:SF28">
    <property type="entry name" value="LMBE FAMILY PROTEIN"/>
    <property type="match status" value="1"/>
</dbReference>
<sequence>MVVAAHPDDAEFSFGATVARLTDEGTEVVYVVCTDGSLGGSNPRPSADDVSAVRYAEQRAAAAALGVHDVVFLGFRDGELTADVALRRAVTRQIRRWRPGIVLTHWPQRSLTFPIGASHPDHFAAGEAVLSAIYPDARNPRAYPDLLADGLEPHVVEEAWLPGLREPNHFVDVSRYADRKIEAILQHKSQFTEHSDPVASLGWVRDRMRHNGSYVGCDYAEAYVRIQTGSNAGAGPPPAPADSAAAHSLRW</sequence>
<comment type="caution">
    <text evidence="3">The sequence shown here is derived from an EMBL/GenBank/DDBJ whole genome shotgun (WGS) entry which is preliminary data.</text>
</comment>
<dbReference type="InterPro" id="IPR003737">
    <property type="entry name" value="GlcNAc_PI_deacetylase-related"/>
</dbReference>
<dbReference type="PANTHER" id="PTHR12993">
    <property type="entry name" value="N-ACETYLGLUCOSAMINYL-PHOSPHATIDYLINOSITOL DE-N-ACETYLASE-RELATED"/>
    <property type="match status" value="1"/>
</dbReference>
<dbReference type="SUPFAM" id="SSF102588">
    <property type="entry name" value="LmbE-like"/>
    <property type="match status" value="1"/>
</dbReference>